<dbReference type="SMART" id="SM00382">
    <property type="entry name" value="AAA"/>
    <property type="match status" value="1"/>
</dbReference>
<dbReference type="Gene3D" id="3.40.50.300">
    <property type="entry name" value="P-loop containing nucleotide triphosphate hydrolases"/>
    <property type="match status" value="2"/>
</dbReference>
<proteinExistence type="inferred from homology"/>
<dbReference type="SUPFAM" id="SSF52540">
    <property type="entry name" value="P-loop containing nucleoside triphosphate hydrolases"/>
    <property type="match status" value="1"/>
</dbReference>
<dbReference type="PANTHER" id="PTHR30121">
    <property type="entry name" value="UNCHARACTERIZED PROTEIN YJGR-RELATED"/>
    <property type="match status" value="1"/>
</dbReference>
<name>F0J2K3_ACIMA</name>
<accession>F0J2K3</accession>
<sequence length="906" mass="100410">MLDLREYQTRRRELADFLPWAGLVGPGFVLNKDGAFQRTAQFRGPDLDSSTAAELIAVTARVNNALKRLGEGWAIFVEAARSAAPGYPASPFPDPVSWLVDEERRHGFEEEGAHFESRYYLTFCYLAPPERAEQTNRLLYERGHQPDQRQPRRQGQMRGQHENQHQHQHQCQPAARSGGRWQGDSNNIDWRGILDGFIAETDRVLDLLASLMPDCAWLDDAETLTYLHATISTNGYHPVAVPEVPFYLDGLLPDCDLTPGVAPMLGRCHLRTITLRGLPDRTWPGLLDELNRVPIEYRWVARWLPLEKPEAQKELGRKRRHWWAKRKGIAALLREVIWQQETRLVDTDAENQSLDADIALQELGSDAVSFGYFTATVTVWDTDEAAVAEKIRQVGRAMRAQGFVAVEETLNAVEAWLGSLPGQCYANIRQPLVSSLNLVHLLPLSAVWAGPERNTHLDGPPLLIAHTAGSTPFRLVLHQGDVGHTLIVGPTGAGKSVLLALIALQFRHYPGARVVIFDKGRSSKATVLGMGGAFHDLALGGDVSHQHDHAVAFQPLARIDDAAERAWAADWIATLFVQESIELTPEVRGAIWSALGSLATAPWPERTLSGFAALLQANRLKAALEPYTIAGPFGRLLDAEQESIGTTDVLAFETEDLLGSKHAARAVLTYLFHRIEAGLDGRPTLIAVDEAWFALDDPVFAPKLREWLKTLRRKNASVLFSTQSLADVTRSPVAPAVIESCLSRIFLPNARAIEPESRDAYARLGLNDRQIETIARAVPKREYWFQSAAGCRLFELGLGDIALAFCGASRAEDLAAIDRVMATHGPDDFPRAWLRERGLAWAAELLPPSHAVASDHSNDGAKTRYRLQLDAGVEPPLQHPHLPFDDDVEAQHESNMRTTPPMEVPS</sequence>
<dbReference type="KEGG" id="amv:ACMV_26000"/>
<dbReference type="InterPro" id="IPR018145">
    <property type="entry name" value="CagE_TrbE_VirB_cntrl_dom"/>
</dbReference>
<dbReference type="RefSeq" id="WP_013640696.1">
    <property type="nucleotide sequence ID" value="NC_015186.1"/>
</dbReference>
<evidence type="ECO:0000256" key="3">
    <source>
        <dbReference type="ARBA" id="ARBA00022840"/>
    </source>
</evidence>
<dbReference type="InterPro" id="IPR051162">
    <property type="entry name" value="T4SS_component"/>
</dbReference>
<reference evidence="5 6" key="1">
    <citation type="submission" date="2010-12" db="EMBL/GenBank/DDBJ databases">
        <title>Whole genome sequence of Acidiphilium multivorum AIU301.</title>
        <authorList>
            <person name="Narita-Yamada S."/>
            <person name="Nakamura S."/>
            <person name="Ito N."/>
            <person name="Takarada H."/>
            <person name="Katano Y."/>
            <person name="Nakazawa H."/>
            <person name="Hosoyama A."/>
            <person name="Yamada R."/>
            <person name="Fujita N."/>
        </authorList>
    </citation>
    <scope>NUCLEOTIDE SEQUENCE [LARGE SCALE GENOMIC DNA]</scope>
    <source>
        <strain evidence="6">DSM 11245 / JCM 8867 / AIU301</strain>
    </source>
</reference>
<dbReference type="GO" id="GO:0005524">
    <property type="term" value="F:ATP binding"/>
    <property type="evidence" value="ECO:0007669"/>
    <property type="project" value="UniProtKB-KW"/>
</dbReference>
<feature type="region of interest" description="Disordered" evidence="4">
    <location>
        <begin position="141"/>
        <end position="181"/>
    </location>
</feature>
<protein>
    <submittedName>
        <fullName evidence="5">Conjugal transfer protein TrbE</fullName>
    </submittedName>
</protein>
<dbReference type="PANTHER" id="PTHR30121:SF12">
    <property type="entry name" value="TYPE IV SECRETION SYSTEM PROTEIN CAGE"/>
    <property type="match status" value="1"/>
</dbReference>
<evidence type="ECO:0000313" key="6">
    <source>
        <dbReference type="Proteomes" id="UP000007100"/>
    </source>
</evidence>
<dbReference type="AlphaFoldDB" id="F0J2K3"/>
<evidence type="ECO:0000256" key="1">
    <source>
        <dbReference type="ARBA" id="ARBA00006512"/>
    </source>
</evidence>
<dbReference type="OrthoDB" id="9816422at2"/>
<dbReference type="InterPro" id="IPR003593">
    <property type="entry name" value="AAA+_ATPase"/>
</dbReference>
<feature type="compositionally biased region" description="Basic and acidic residues" evidence="4">
    <location>
        <begin position="141"/>
        <end position="150"/>
    </location>
</feature>
<dbReference type="EMBL" id="AP012035">
    <property type="protein sequence ID" value="BAJ81947.1"/>
    <property type="molecule type" value="Genomic_DNA"/>
</dbReference>
<dbReference type="Pfam" id="PF03135">
    <property type="entry name" value="CagE_TrbE_VirB"/>
    <property type="match status" value="1"/>
</dbReference>
<keyword evidence="6" id="KW-1185">Reference proteome</keyword>
<dbReference type="NCBIfam" id="NF010447">
    <property type="entry name" value="PRK13873.1"/>
    <property type="match status" value="1"/>
</dbReference>
<dbReference type="HOGENOM" id="CLU_008341_1_0_5"/>
<organism evidence="5 6">
    <name type="scientific">Acidiphilium multivorum (strain DSM 11245 / JCM 8867 / NBRC 100883 / AIU 301)</name>
    <dbReference type="NCBI Taxonomy" id="926570"/>
    <lineage>
        <taxon>Bacteria</taxon>
        <taxon>Pseudomonadati</taxon>
        <taxon>Pseudomonadota</taxon>
        <taxon>Alphaproteobacteria</taxon>
        <taxon>Acetobacterales</taxon>
        <taxon>Acidocellaceae</taxon>
        <taxon>Acidiphilium</taxon>
    </lineage>
</organism>
<comment type="similarity">
    <text evidence="1">Belongs to the TrbE/VirB4 family.</text>
</comment>
<dbReference type="InterPro" id="IPR027417">
    <property type="entry name" value="P-loop_NTPase"/>
</dbReference>
<evidence type="ECO:0000313" key="5">
    <source>
        <dbReference type="EMBL" id="BAJ81947.1"/>
    </source>
</evidence>
<evidence type="ECO:0000256" key="2">
    <source>
        <dbReference type="ARBA" id="ARBA00022741"/>
    </source>
</evidence>
<dbReference type="Proteomes" id="UP000007100">
    <property type="component" value="Chromosome"/>
</dbReference>
<keyword evidence="2" id="KW-0547">Nucleotide-binding</keyword>
<keyword evidence="3" id="KW-0067">ATP-binding</keyword>
<gene>
    <name evidence="5" type="primary">trbE</name>
    <name evidence="5" type="ordered locus">ACMV_26000</name>
</gene>
<evidence type="ECO:0000256" key="4">
    <source>
        <dbReference type="SAM" id="MobiDB-lite"/>
    </source>
</evidence>